<evidence type="ECO:0000313" key="6">
    <source>
        <dbReference type="Proteomes" id="UP001152797"/>
    </source>
</evidence>
<protein>
    <submittedName>
        <fullName evidence="4">Uncharacterized protein</fullName>
    </submittedName>
</protein>
<reference evidence="4" key="1">
    <citation type="submission" date="2022-10" db="EMBL/GenBank/DDBJ databases">
        <authorList>
            <person name="Chen Y."/>
            <person name="Dougan E. K."/>
            <person name="Chan C."/>
            <person name="Rhodes N."/>
            <person name="Thang M."/>
        </authorList>
    </citation>
    <scope>NUCLEOTIDE SEQUENCE</scope>
</reference>
<feature type="region of interest" description="Disordered" evidence="1">
    <location>
        <begin position="197"/>
        <end position="218"/>
    </location>
</feature>
<dbReference type="AlphaFoldDB" id="A0A9P1FXV3"/>
<name>A0A9P1FXV3_9DINO</name>
<reference evidence="5" key="2">
    <citation type="submission" date="2024-04" db="EMBL/GenBank/DDBJ databases">
        <authorList>
            <person name="Chen Y."/>
            <person name="Shah S."/>
            <person name="Dougan E. K."/>
            <person name="Thang M."/>
            <person name="Chan C."/>
        </authorList>
    </citation>
    <scope>NUCLEOTIDE SEQUENCE [LARGE SCALE GENOMIC DNA]</scope>
</reference>
<gene>
    <name evidence="4" type="ORF">C1SCF055_LOCUS19002</name>
</gene>
<proteinExistence type="predicted"/>
<dbReference type="EMBL" id="CAMXCT020001676">
    <property type="protein sequence ID" value="CAL1145526.1"/>
    <property type="molecule type" value="Genomic_DNA"/>
</dbReference>
<keyword evidence="6" id="KW-1185">Reference proteome</keyword>
<sequence>MRFPALIVAVATKVALAENCSDCVVLPWRLAHTGSTASTGPAIPPRCFPDHDSKNAQESEGKAWHFGCFSVTCAQKDAKIPLSNRGYTVKLQNLGSGFCGRTEDQILVAAEPASNSSAMSIWVRCAAFAEVCGESNSELDVEQIFLLVLICVATLVVIVTGILMLKHKRPKRSGWREPTRQWSPSAAAATLRRASGSFTSSLPGVASSSIGPLSNRSGPIPKILIWPPDAEYSPPAVYSPKEEPRRSTEISL</sequence>
<feature type="region of interest" description="Disordered" evidence="1">
    <location>
        <begin position="232"/>
        <end position="252"/>
    </location>
</feature>
<feature type="compositionally biased region" description="Basic and acidic residues" evidence="1">
    <location>
        <begin position="240"/>
        <end position="252"/>
    </location>
</feature>
<dbReference type="EMBL" id="CAMXCT010001676">
    <property type="protein sequence ID" value="CAI3992151.1"/>
    <property type="molecule type" value="Genomic_DNA"/>
</dbReference>
<feature type="signal peptide" evidence="3">
    <location>
        <begin position="1"/>
        <end position="17"/>
    </location>
</feature>
<organism evidence="4">
    <name type="scientific">Cladocopium goreaui</name>
    <dbReference type="NCBI Taxonomy" id="2562237"/>
    <lineage>
        <taxon>Eukaryota</taxon>
        <taxon>Sar</taxon>
        <taxon>Alveolata</taxon>
        <taxon>Dinophyceae</taxon>
        <taxon>Suessiales</taxon>
        <taxon>Symbiodiniaceae</taxon>
        <taxon>Cladocopium</taxon>
    </lineage>
</organism>
<keyword evidence="2" id="KW-0812">Transmembrane</keyword>
<dbReference type="EMBL" id="CAMXCT030001676">
    <property type="protein sequence ID" value="CAL4779463.1"/>
    <property type="molecule type" value="Genomic_DNA"/>
</dbReference>
<evidence type="ECO:0000256" key="1">
    <source>
        <dbReference type="SAM" id="MobiDB-lite"/>
    </source>
</evidence>
<feature type="transmembrane region" description="Helical" evidence="2">
    <location>
        <begin position="144"/>
        <end position="165"/>
    </location>
</feature>
<evidence type="ECO:0000313" key="4">
    <source>
        <dbReference type="EMBL" id="CAI3992151.1"/>
    </source>
</evidence>
<feature type="chain" id="PRO_5043272433" evidence="3">
    <location>
        <begin position="18"/>
        <end position="252"/>
    </location>
</feature>
<accession>A0A9P1FXV3</accession>
<feature type="compositionally biased region" description="Polar residues" evidence="1">
    <location>
        <begin position="197"/>
        <end position="217"/>
    </location>
</feature>
<dbReference type="Proteomes" id="UP001152797">
    <property type="component" value="Unassembled WGS sequence"/>
</dbReference>
<evidence type="ECO:0000256" key="3">
    <source>
        <dbReference type="SAM" id="SignalP"/>
    </source>
</evidence>
<keyword evidence="3" id="KW-0732">Signal</keyword>
<comment type="caution">
    <text evidence="4">The sequence shown here is derived from an EMBL/GenBank/DDBJ whole genome shotgun (WGS) entry which is preliminary data.</text>
</comment>
<evidence type="ECO:0000313" key="5">
    <source>
        <dbReference type="EMBL" id="CAL1145526.1"/>
    </source>
</evidence>
<keyword evidence="2" id="KW-1133">Transmembrane helix</keyword>
<evidence type="ECO:0000256" key="2">
    <source>
        <dbReference type="SAM" id="Phobius"/>
    </source>
</evidence>
<keyword evidence="2" id="KW-0472">Membrane</keyword>